<evidence type="ECO:0000313" key="3">
    <source>
        <dbReference type="Proteomes" id="UP000321196"/>
    </source>
</evidence>
<keyword evidence="1" id="KW-1133">Transmembrane helix</keyword>
<dbReference type="RefSeq" id="WP_147826642.1">
    <property type="nucleotide sequence ID" value="NZ_BAAARG010000005.1"/>
</dbReference>
<evidence type="ECO:0000256" key="1">
    <source>
        <dbReference type="SAM" id="Phobius"/>
    </source>
</evidence>
<name>A0A5C8HJP2_9MICO</name>
<protein>
    <submittedName>
        <fullName evidence="2">Uncharacterized protein</fullName>
    </submittedName>
</protein>
<keyword evidence="1" id="KW-0812">Transmembrane</keyword>
<keyword evidence="3" id="KW-1185">Reference proteome</keyword>
<dbReference type="Proteomes" id="UP000321196">
    <property type="component" value="Unassembled WGS sequence"/>
</dbReference>
<evidence type="ECO:0000313" key="2">
    <source>
        <dbReference type="EMBL" id="TXK02708.1"/>
    </source>
</evidence>
<feature type="transmembrane region" description="Helical" evidence="1">
    <location>
        <begin position="242"/>
        <end position="263"/>
    </location>
</feature>
<sequence length="444" mass="46215">MVSYDELPDIKKKMYLSAIDCWMSETDYPVHFLYDDCYALWGVVAANSYQRPDPSSGEGGGEFTGLVEANHPSIAGDFDTVRSAVDDAFRPWEGLPDGSSCDSARDASAGAAAAFGTSAAGTTVLPSPILNSKDTVKEVTLNKISGAFTSPFLAKYDEGFANVIGGTGAACGVLQTVYTAQSAMWKPVRRDVAEIMANAQSAFALAADRERDAWLSAVSTVALTFVGAVVGVFASIVTAGAAAPAVAALAGTAAAATTAVAAVSASATVSGSSYQEIWGSFFDALGKLNQSIYDVENQMYTMLVKAQNAFAQEPTSFNLDKLSLGLFPGADGIMTMDRNDTNHVSRNMGTIADALATAKSTLSMVPSTYAVQRHESIGMGATGPMVSAVDVHNAVVNDLNATAKEYARGQDLFDAVVEDFFSSDAAATTTVNALIADEALTGNN</sequence>
<proteinExistence type="predicted"/>
<reference evidence="2 3" key="1">
    <citation type="submission" date="2019-08" db="EMBL/GenBank/DDBJ databases">
        <authorList>
            <person name="Dong K."/>
        </authorList>
    </citation>
    <scope>NUCLEOTIDE SEQUENCE [LARGE SCALE GENOMIC DNA]</scope>
    <source>
        <strain evidence="2 3">M4-8</strain>
    </source>
</reference>
<accession>A0A5C8HJP2</accession>
<keyword evidence="1" id="KW-0472">Membrane</keyword>
<dbReference type="EMBL" id="VRSW01000006">
    <property type="protein sequence ID" value="TXK02708.1"/>
    <property type="molecule type" value="Genomic_DNA"/>
</dbReference>
<gene>
    <name evidence="2" type="ORF">FVP60_12570</name>
</gene>
<dbReference type="AlphaFoldDB" id="A0A5C8HJP2"/>
<organism evidence="2 3">
    <name type="scientific">Microbacterium mitrae</name>
    <dbReference type="NCBI Taxonomy" id="664640"/>
    <lineage>
        <taxon>Bacteria</taxon>
        <taxon>Bacillati</taxon>
        <taxon>Actinomycetota</taxon>
        <taxon>Actinomycetes</taxon>
        <taxon>Micrococcales</taxon>
        <taxon>Microbacteriaceae</taxon>
        <taxon>Microbacterium</taxon>
    </lineage>
</organism>
<feature type="transmembrane region" description="Helical" evidence="1">
    <location>
        <begin position="213"/>
        <end position="236"/>
    </location>
</feature>
<comment type="caution">
    <text evidence="2">The sequence shown here is derived from an EMBL/GenBank/DDBJ whole genome shotgun (WGS) entry which is preliminary data.</text>
</comment>